<keyword evidence="5 10" id="KW-0443">Lipid metabolism</keyword>
<evidence type="ECO:0000256" key="9">
    <source>
        <dbReference type="ARBA" id="ARBA00046608"/>
    </source>
</evidence>
<dbReference type="HAMAP" id="MF_00019">
    <property type="entry name" value="PlsX"/>
    <property type="match status" value="1"/>
</dbReference>
<dbReference type="InterPro" id="IPR012281">
    <property type="entry name" value="Phospholipid_synth_PlsX-like"/>
</dbReference>
<dbReference type="GO" id="GO:0006633">
    <property type="term" value="P:fatty acid biosynthetic process"/>
    <property type="evidence" value="ECO:0007669"/>
    <property type="project" value="UniProtKB-UniRule"/>
</dbReference>
<evidence type="ECO:0000256" key="2">
    <source>
        <dbReference type="ARBA" id="ARBA00022490"/>
    </source>
</evidence>
<evidence type="ECO:0000256" key="5">
    <source>
        <dbReference type="ARBA" id="ARBA00023098"/>
    </source>
</evidence>
<dbReference type="eggNOG" id="COG0416">
    <property type="taxonomic scope" value="Bacteria"/>
</dbReference>
<comment type="subunit">
    <text evidence="9 10">Homodimer. Probably interacts with PlsY.</text>
</comment>
<dbReference type="EMBL" id="CP007806">
    <property type="protein sequence ID" value="AIG27658.1"/>
    <property type="molecule type" value="Genomic_DNA"/>
</dbReference>
<evidence type="ECO:0000313" key="12">
    <source>
        <dbReference type="Proteomes" id="UP000005850"/>
    </source>
</evidence>
<evidence type="ECO:0000256" key="4">
    <source>
        <dbReference type="ARBA" id="ARBA00022679"/>
    </source>
</evidence>
<comment type="pathway">
    <text evidence="10">Lipid metabolism; phospholipid metabolism.</text>
</comment>
<keyword evidence="4 10" id="KW-0808">Transferase</keyword>
<dbReference type="GO" id="GO:0008654">
    <property type="term" value="P:phospholipid biosynthetic process"/>
    <property type="evidence" value="ECO:0007669"/>
    <property type="project" value="UniProtKB-KW"/>
</dbReference>
<dbReference type="KEGG" id="blr:BRLA_c033460"/>
<comment type="subcellular location">
    <subcellularLocation>
        <location evidence="10">Cytoplasm</location>
    </subcellularLocation>
    <text evidence="10">Associated with the membrane possibly through PlsY.</text>
</comment>
<proteinExistence type="inferred from homology"/>
<gene>
    <name evidence="10 11" type="primary">plsX</name>
    <name evidence="11" type="ORF">BRLA_c033460</name>
</gene>
<dbReference type="RefSeq" id="WP_003336861.1">
    <property type="nucleotide sequence ID" value="NZ_CP007806.1"/>
</dbReference>
<comment type="catalytic activity">
    <reaction evidence="1 10">
        <text>a fatty acyl-[ACP] + phosphate = an acyl phosphate + holo-[ACP]</text>
        <dbReference type="Rhea" id="RHEA:42292"/>
        <dbReference type="Rhea" id="RHEA-COMP:9685"/>
        <dbReference type="Rhea" id="RHEA-COMP:14125"/>
        <dbReference type="ChEBI" id="CHEBI:43474"/>
        <dbReference type="ChEBI" id="CHEBI:59918"/>
        <dbReference type="ChEBI" id="CHEBI:64479"/>
        <dbReference type="ChEBI" id="CHEBI:138651"/>
        <dbReference type="EC" id="2.3.1.274"/>
    </reaction>
</comment>
<evidence type="ECO:0000256" key="6">
    <source>
        <dbReference type="ARBA" id="ARBA00023209"/>
    </source>
</evidence>
<keyword evidence="12" id="KW-1185">Reference proteome</keyword>
<dbReference type="UniPathway" id="UPA00085"/>
<keyword evidence="2 10" id="KW-0963">Cytoplasm</keyword>
<accession>A0A075R8Q6</accession>
<dbReference type="AlphaFoldDB" id="A0A075R8Q6"/>
<evidence type="ECO:0000256" key="1">
    <source>
        <dbReference type="ARBA" id="ARBA00001232"/>
    </source>
</evidence>
<dbReference type="Gene3D" id="3.40.718.10">
    <property type="entry name" value="Isopropylmalate Dehydrogenase"/>
    <property type="match status" value="1"/>
</dbReference>
<evidence type="ECO:0000256" key="3">
    <source>
        <dbReference type="ARBA" id="ARBA00022516"/>
    </source>
</evidence>
<comment type="function">
    <text evidence="10">Catalyzes the reversible formation of acyl-phosphate (acyl-PO(4)) from acyl-[acyl-carrier-protein] (acyl-ACP). This enzyme utilizes acyl-ACP as fatty acyl donor, but not acyl-CoA.</text>
</comment>
<dbReference type="GO" id="GO:0043811">
    <property type="term" value="F:phosphate:acyl-[acyl carrier protein] acyltransferase activity"/>
    <property type="evidence" value="ECO:0007669"/>
    <property type="project" value="UniProtKB-UniRule"/>
</dbReference>
<evidence type="ECO:0000256" key="8">
    <source>
        <dbReference type="ARBA" id="ARBA00024069"/>
    </source>
</evidence>
<protein>
    <recommendedName>
        <fullName evidence="8 10">Phosphate acyltransferase</fullName>
        <ecNumber evidence="8 10">2.3.1.274</ecNumber>
    </recommendedName>
    <alternativeName>
        <fullName evidence="10">Acyl-ACP phosphotransacylase</fullName>
    </alternativeName>
    <alternativeName>
        <fullName evidence="10">Acyl-[acyl-carrier-protein]--phosphate acyltransferase</fullName>
    </alternativeName>
    <alternativeName>
        <fullName evidence="10">Phosphate-acyl-ACP acyltransferase</fullName>
    </alternativeName>
</protein>
<dbReference type="PANTHER" id="PTHR30100">
    <property type="entry name" value="FATTY ACID/PHOSPHOLIPID SYNTHESIS PROTEIN PLSX"/>
    <property type="match status" value="1"/>
</dbReference>
<sequence>MRISLDAMGGDHAPRSAVEGALEAIAVEPSLQIVLVGDESAIGSYLPTPRPSNIEILHTTEKIATDEEPVKAVRRKKDSSLVKAVELARQEEVEAVISAGNTGALMTAGLLITGRMKGIERPALAAMIPKIKGGVTLVLDVGANMDAKPQHLVQYAIMGSLYVEKVLGIKKPRVGLLNVGTEEAKGNELAKSTFPLLKESPVHFIGNVEARDLLEDACDVLVCEGFSGNILLKNTEGTALAIFSQLKRELTSTFMNKLAAAILKPSLKRFANRMDYAEYGGAPMLGLKRPVFKAHGSSDAKAFKNALLAAARFCKSDVNQLILKELQIDHSGKGEKE</sequence>
<name>A0A075R8Q6_BRELA</name>
<dbReference type="PANTHER" id="PTHR30100:SF1">
    <property type="entry name" value="PHOSPHATE ACYLTRANSFERASE"/>
    <property type="match status" value="1"/>
</dbReference>
<evidence type="ECO:0000313" key="11">
    <source>
        <dbReference type="EMBL" id="AIG27658.1"/>
    </source>
</evidence>
<dbReference type="PIRSF" id="PIRSF002465">
    <property type="entry name" value="Phsphlp_syn_PlsX"/>
    <property type="match status" value="1"/>
</dbReference>
<evidence type="ECO:0000256" key="10">
    <source>
        <dbReference type="HAMAP-Rule" id="MF_00019"/>
    </source>
</evidence>
<reference evidence="11 12" key="1">
    <citation type="journal article" date="2011" name="J. Bacteriol.">
        <title>Genome sequence of Brevibacillus laterosporus LMG 15441, a pathogen of invertebrates.</title>
        <authorList>
            <person name="Djukic M."/>
            <person name="Poehlein A."/>
            <person name="Thurmer A."/>
            <person name="Daniel R."/>
        </authorList>
    </citation>
    <scope>NUCLEOTIDE SEQUENCE [LARGE SCALE GENOMIC DNA]</scope>
    <source>
        <strain evidence="11 12">LMG 15441</strain>
    </source>
</reference>
<keyword evidence="11" id="KW-0012">Acyltransferase</keyword>
<dbReference type="Proteomes" id="UP000005850">
    <property type="component" value="Chromosome"/>
</dbReference>
<keyword evidence="3 10" id="KW-0444">Lipid biosynthesis</keyword>
<evidence type="ECO:0000256" key="7">
    <source>
        <dbReference type="ARBA" id="ARBA00023264"/>
    </source>
</evidence>
<dbReference type="HOGENOM" id="CLU_039379_1_1_9"/>
<dbReference type="GO" id="GO:0005737">
    <property type="term" value="C:cytoplasm"/>
    <property type="evidence" value="ECO:0007669"/>
    <property type="project" value="UniProtKB-SubCell"/>
</dbReference>
<dbReference type="EC" id="2.3.1.274" evidence="8 10"/>
<keyword evidence="7 10" id="KW-1208">Phospholipid metabolism</keyword>
<dbReference type="Pfam" id="PF02504">
    <property type="entry name" value="FA_synthesis"/>
    <property type="match status" value="1"/>
</dbReference>
<keyword evidence="6 10" id="KW-0594">Phospholipid biosynthesis</keyword>
<dbReference type="STRING" id="1042163.BRLA_c033460"/>
<comment type="similarity">
    <text evidence="10">Belongs to the PlsX family.</text>
</comment>
<dbReference type="SUPFAM" id="SSF53659">
    <property type="entry name" value="Isocitrate/Isopropylmalate dehydrogenase-like"/>
    <property type="match status" value="1"/>
</dbReference>
<dbReference type="InterPro" id="IPR003664">
    <property type="entry name" value="FA_synthesis"/>
</dbReference>
<dbReference type="NCBIfam" id="TIGR00182">
    <property type="entry name" value="plsX"/>
    <property type="match status" value="1"/>
</dbReference>
<organism evidence="11 12">
    <name type="scientific">Brevibacillus laterosporus LMG 15441</name>
    <dbReference type="NCBI Taxonomy" id="1042163"/>
    <lineage>
        <taxon>Bacteria</taxon>
        <taxon>Bacillati</taxon>
        <taxon>Bacillota</taxon>
        <taxon>Bacilli</taxon>
        <taxon>Bacillales</taxon>
        <taxon>Paenibacillaceae</taxon>
        <taxon>Brevibacillus</taxon>
    </lineage>
</organism>